<proteinExistence type="predicted"/>
<name>A0A6S7IKS3_PARCT</name>
<dbReference type="Proteomes" id="UP001152795">
    <property type="component" value="Unassembled WGS sequence"/>
</dbReference>
<keyword evidence="2" id="KW-1185">Reference proteome</keyword>
<organism evidence="1 2">
    <name type="scientific">Paramuricea clavata</name>
    <name type="common">Red gorgonian</name>
    <name type="synonym">Violescent sea-whip</name>
    <dbReference type="NCBI Taxonomy" id="317549"/>
    <lineage>
        <taxon>Eukaryota</taxon>
        <taxon>Metazoa</taxon>
        <taxon>Cnidaria</taxon>
        <taxon>Anthozoa</taxon>
        <taxon>Octocorallia</taxon>
        <taxon>Malacalcyonacea</taxon>
        <taxon>Plexauridae</taxon>
        <taxon>Paramuricea</taxon>
    </lineage>
</organism>
<evidence type="ECO:0000313" key="2">
    <source>
        <dbReference type="Proteomes" id="UP001152795"/>
    </source>
</evidence>
<comment type="caution">
    <text evidence="1">The sequence shown here is derived from an EMBL/GenBank/DDBJ whole genome shotgun (WGS) entry which is preliminary data.</text>
</comment>
<reference evidence="1" key="1">
    <citation type="submission" date="2020-04" db="EMBL/GenBank/DDBJ databases">
        <authorList>
            <person name="Alioto T."/>
            <person name="Alioto T."/>
            <person name="Gomez Garrido J."/>
        </authorList>
    </citation>
    <scope>NUCLEOTIDE SEQUENCE</scope>
    <source>
        <strain evidence="1">A484AB</strain>
    </source>
</reference>
<dbReference type="PANTHER" id="PTHR33332">
    <property type="entry name" value="REVERSE TRANSCRIPTASE DOMAIN-CONTAINING PROTEIN"/>
    <property type="match status" value="1"/>
</dbReference>
<evidence type="ECO:0000313" key="1">
    <source>
        <dbReference type="EMBL" id="CAB4019664.1"/>
    </source>
</evidence>
<dbReference type="EMBL" id="CACRXK020010572">
    <property type="protein sequence ID" value="CAB4019664.1"/>
    <property type="molecule type" value="Genomic_DNA"/>
</dbReference>
<gene>
    <name evidence="1" type="ORF">PACLA_8A005096</name>
</gene>
<accession>A0A6S7IKS3</accession>
<protein>
    <submittedName>
        <fullName evidence="1">Uncharacterized protein</fullName>
    </submittedName>
</protein>
<dbReference type="AlphaFoldDB" id="A0A6S7IKS3"/>
<sequence>MMKLISDAGLKSEVLSKQFASVFTTENVENIPTPGSNFTPAIGNIVITVKGVEKQLASLDAKKASGPDGIPPWFLKENASQIAPILTDIYQESVSSGSLPGKWKEANADLCKLEEWQDRWQMEFNSTKCKVMCITTKKNIIKKQYMFCGQILEEVENHPYLGVMFDNKMKWSSHISNTTRKANVILHVIKRNLWNCPRDVKEVAYKSLVRPTLEYASTAWDPYYKKDVAAVERVQRSAARFCLKNYDRTASVSAMTKELDWDTLETRRKRTRLCMMYKLSRGLLNLNAENVLVPSQETRTRNSHTFKYRNAN</sequence>
<dbReference type="OrthoDB" id="6154697at2759"/>